<dbReference type="STRING" id="1235802.C823_04567"/>
<accession>N2A4P9</accession>
<reference evidence="1 2" key="1">
    <citation type="journal article" date="2014" name="Genome Announc.">
        <title>Draft genome sequences of the altered schaedler flora, a defined bacterial community from gnotobiotic mice.</title>
        <authorList>
            <person name="Wannemuehler M.J."/>
            <person name="Overstreet A.M."/>
            <person name="Ward D.V."/>
            <person name="Phillips G.J."/>
        </authorList>
    </citation>
    <scope>NUCLEOTIDE SEQUENCE [LARGE SCALE GENOMIC DNA]</scope>
    <source>
        <strain evidence="1 2">ASF492</strain>
    </source>
</reference>
<evidence type="ECO:0000313" key="2">
    <source>
        <dbReference type="Proteomes" id="UP000012589"/>
    </source>
</evidence>
<dbReference type="Proteomes" id="UP000012589">
    <property type="component" value="Unassembled WGS sequence"/>
</dbReference>
<dbReference type="HOGENOM" id="CLU_813157_0_0_9"/>
<dbReference type="OrthoDB" id="1864046at2"/>
<name>N2A4P9_9FIRM</name>
<dbReference type="EMBL" id="AQFT01000133">
    <property type="protein sequence ID" value="EMZ21423.1"/>
    <property type="molecule type" value="Genomic_DNA"/>
</dbReference>
<keyword evidence="2" id="KW-1185">Reference proteome</keyword>
<dbReference type="PATRIC" id="fig|1235802.3.peg.4851"/>
<gene>
    <name evidence="1" type="ORF">C823_04567</name>
</gene>
<sequence length="341" mass="39332">MSFELMKKRIMQSGTTLYNEQIKDAQDILKYGFYDDVSYNPNIVSYNSNNEIPIKIYDQKFSASYGVTAKYLTMHNNFIELGQLLYDNKKKEYWMCIESYEVSGIHNEGKLGKCNRFLKWQDKYGNIKEIPAIITTASKYNNGENGTEIVYVGSDQLMIFLPLNQDTIQLDRNINFLIDENKNNPTVYRITRVDTTLYTYMGKGFISIIVTESQYKPSQKEIEIGVCHYIDMDNSTPPPLDIDNEKKDLIANISGSNQIKVGIPRTYSVNFTDKQNKNIDWNNINFSWNIVSNFNVNLDKSGNSAKLLVNDDSLIGESFLLQIYVDNKLIEELEIFIIDVI</sequence>
<evidence type="ECO:0000313" key="1">
    <source>
        <dbReference type="EMBL" id="EMZ21423.1"/>
    </source>
</evidence>
<dbReference type="eggNOG" id="ENOG5032CIJ">
    <property type="taxonomic scope" value="Bacteria"/>
</dbReference>
<proteinExistence type="predicted"/>
<organism evidence="1 2">
    <name type="scientific">Eubacterium plexicaudatum ASF492</name>
    <dbReference type="NCBI Taxonomy" id="1235802"/>
    <lineage>
        <taxon>Bacteria</taxon>
        <taxon>Bacillati</taxon>
        <taxon>Bacillota</taxon>
        <taxon>Clostridia</taxon>
        <taxon>Eubacteriales</taxon>
        <taxon>Eubacteriaceae</taxon>
        <taxon>Eubacterium</taxon>
    </lineage>
</organism>
<protein>
    <submittedName>
        <fullName evidence="1">Uncharacterized protein</fullName>
    </submittedName>
</protein>
<comment type="caution">
    <text evidence="1">The sequence shown here is derived from an EMBL/GenBank/DDBJ whole genome shotgun (WGS) entry which is preliminary data.</text>
</comment>
<dbReference type="AlphaFoldDB" id="N2A4P9"/>